<protein>
    <submittedName>
        <fullName evidence="2">Uncharacterized protein</fullName>
    </submittedName>
</protein>
<dbReference type="InterPro" id="IPR043502">
    <property type="entry name" value="DNA/RNA_pol_sf"/>
</dbReference>
<dbReference type="Gene3D" id="3.10.10.10">
    <property type="entry name" value="HIV Type 1 Reverse Transcriptase, subunit A, domain 1"/>
    <property type="match status" value="1"/>
</dbReference>
<feature type="region of interest" description="Disordered" evidence="1">
    <location>
        <begin position="309"/>
        <end position="341"/>
    </location>
</feature>
<reference evidence="2" key="1">
    <citation type="submission" date="2020-04" db="EMBL/GenBank/DDBJ databases">
        <authorList>
            <person name="Alioto T."/>
            <person name="Alioto T."/>
            <person name="Gomez Garrido J."/>
        </authorList>
    </citation>
    <scope>NUCLEOTIDE SEQUENCE</scope>
    <source>
        <strain evidence="2">A484AB</strain>
    </source>
</reference>
<dbReference type="AlphaFoldDB" id="A0A7D9LWH4"/>
<dbReference type="SUPFAM" id="SSF56672">
    <property type="entry name" value="DNA/RNA polymerases"/>
    <property type="match status" value="1"/>
</dbReference>
<accession>A0A7D9LWH4</accession>
<dbReference type="OrthoDB" id="5987175at2759"/>
<dbReference type="PANTHER" id="PTHR34239">
    <property type="entry name" value="APPLE DOMAIN-CONTAINING PROTEIN"/>
    <property type="match status" value="1"/>
</dbReference>
<name>A0A7D9LWH4_PARCT</name>
<keyword evidence="3" id="KW-1185">Reference proteome</keyword>
<feature type="region of interest" description="Disordered" evidence="1">
    <location>
        <begin position="62"/>
        <end position="94"/>
    </location>
</feature>
<comment type="caution">
    <text evidence="2">The sequence shown here is derived from an EMBL/GenBank/DDBJ whole genome shotgun (WGS) entry which is preliminary data.</text>
</comment>
<evidence type="ECO:0000313" key="2">
    <source>
        <dbReference type="EMBL" id="CAB4037799.1"/>
    </source>
</evidence>
<dbReference type="EMBL" id="CACRXK020023476">
    <property type="protein sequence ID" value="CAB4037799.1"/>
    <property type="molecule type" value="Genomic_DNA"/>
</dbReference>
<dbReference type="PANTHER" id="PTHR34239:SF2">
    <property type="entry name" value="TRANSPOSABLE ELEMENT P TRANSPOSASE_THAP9 CONSERVED DOMAIN-CONTAINING PROTEIN"/>
    <property type="match status" value="1"/>
</dbReference>
<evidence type="ECO:0000256" key="1">
    <source>
        <dbReference type="SAM" id="MobiDB-lite"/>
    </source>
</evidence>
<proteinExistence type="predicted"/>
<feature type="compositionally biased region" description="Polar residues" evidence="1">
    <location>
        <begin position="309"/>
        <end position="321"/>
    </location>
</feature>
<organism evidence="2 3">
    <name type="scientific">Paramuricea clavata</name>
    <name type="common">Red gorgonian</name>
    <name type="synonym">Violescent sea-whip</name>
    <dbReference type="NCBI Taxonomy" id="317549"/>
    <lineage>
        <taxon>Eukaryota</taxon>
        <taxon>Metazoa</taxon>
        <taxon>Cnidaria</taxon>
        <taxon>Anthozoa</taxon>
        <taxon>Octocorallia</taxon>
        <taxon>Malacalcyonacea</taxon>
        <taxon>Plexauridae</taxon>
        <taxon>Paramuricea</taxon>
    </lineage>
</organism>
<feature type="region of interest" description="Disordered" evidence="1">
    <location>
        <begin position="1"/>
        <end position="38"/>
    </location>
</feature>
<dbReference type="Gene3D" id="3.30.70.270">
    <property type="match status" value="1"/>
</dbReference>
<dbReference type="Proteomes" id="UP001152795">
    <property type="component" value="Unassembled WGS sequence"/>
</dbReference>
<feature type="non-terminal residue" evidence="2">
    <location>
        <position position="550"/>
    </location>
</feature>
<feature type="compositionally biased region" description="Basic and acidic residues" evidence="1">
    <location>
        <begin position="62"/>
        <end position="87"/>
    </location>
</feature>
<dbReference type="InterPro" id="IPR043128">
    <property type="entry name" value="Rev_trsase/Diguanyl_cyclase"/>
</dbReference>
<evidence type="ECO:0000313" key="3">
    <source>
        <dbReference type="Proteomes" id="UP001152795"/>
    </source>
</evidence>
<feature type="compositionally biased region" description="Basic and acidic residues" evidence="1">
    <location>
        <begin position="7"/>
        <end position="18"/>
    </location>
</feature>
<gene>
    <name evidence="2" type="ORF">PACLA_8A030551</name>
</gene>
<sequence length="550" mass="61742">MAATNSAERDALSEEREAALLLAGEDEQEDSSKDEDNLNLKAMVKSMGEDLRSVLKRLSRVETDKERPTKRLRVAEETESDSPHSDAEVELSDSEQLIVPQTEGGQNGEAPNSIPSVAEDDLLSEIAQDFADEATTGPKVSQKLADIINQRWSSKLEEPKLKGKMGKYDRPDNCEKLAVPKVNPEIWSKLNHTARGADLKLVNFQKTLVKVGVALTKSTDSLVNIRINISSDAELKQQLADLVTNNTDALAMLGHVHVELLLRRRELIKPNVNKEYSSLCSSQTPITEFLFGDDLQSRLTSIKASNKISQEATSSQSQAGQNAFPRRHFDTSKSRQKGKSFPNSRLREFHNEWMFITSDAEISDMVLGPFQLFVPKERTYNHIQTQAIEVEIETLLKKDVVVLTEHENGEYISPIFTTAKKDGSARMILNLKSLNKFIEYKHFKMESFSTIVNMVKPNCFMASVDLKDAYYSVPIHPEHQNHIDDSYLQGFVIHPDKSSLIPKQQMTILGFTINSVEMRVYPSKDKVAKIKALCTELIQNAAPTIRQVAL</sequence>